<dbReference type="Gene3D" id="1.10.150.240">
    <property type="entry name" value="Putative phosphatase, domain 2"/>
    <property type="match status" value="1"/>
</dbReference>
<dbReference type="InterPro" id="IPR036291">
    <property type="entry name" value="NAD(P)-bd_dom_sf"/>
</dbReference>
<evidence type="ECO:0000313" key="4">
    <source>
        <dbReference type="EMBL" id="CAG1984987.1"/>
    </source>
</evidence>
<dbReference type="InterPro" id="IPR023198">
    <property type="entry name" value="PGP-like_dom2"/>
</dbReference>
<reference evidence="4" key="1">
    <citation type="submission" date="2021-03" db="EMBL/GenBank/DDBJ databases">
        <authorList>
            <person name="Alouane T."/>
            <person name="Langin T."/>
            <person name="Bonhomme L."/>
        </authorList>
    </citation>
    <scope>NUCLEOTIDE SEQUENCE</scope>
    <source>
        <strain evidence="4">MDC_Fg202</strain>
    </source>
</reference>
<organism evidence="4 5">
    <name type="scientific">Gibberella zeae</name>
    <name type="common">Wheat head blight fungus</name>
    <name type="synonym">Fusarium graminearum</name>
    <dbReference type="NCBI Taxonomy" id="5518"/>
    <lineage>
        <taxon>Eukaryota</taxon>
        <taxon>Fungi</taxon>
        <taxon>Dikarya</taxon>
        <taxon>Ascomycota</taxon>
        <taxon>Pezizomycotina</taxon>
        <taxon>Sordariomycetes</taxon>
        <taxon>Hypocreomycetidae</taxon>
        <taxon>Hypocreales</taxon>
        <taxon>Nectriaceae</taxon>
        <taxon>Fusarium</taxon>
    </lineage>
</organism>
<accession>A0A9N8RDH3</accession>
<dbReference type="EMBL" id="CAJPIJ010000134">
    <property type="protein sequence ID" value="CAG1984987.1"/>
    <property type="molecule type" value="Genomic_DNA"/>
</dbReference>
<dbReference type="Proteomes" id="UP000746612">
    <property type="component" value="Unassembled WGS sequence"/>
</dbReference>
<dbReference type="InterPro" id="IPR002347">
    <property type="entry name" value="SDR_fam"/>
</dbReference>
<evidence type="ECO:0000259" key="2">
    <source>
        <dbReference type="Pfam" id="PF06985"/>
    </source>
</evidence>
<proteinExistence type="predicted"/>
<evidence type="ECO:0000259" key="3">
    <source>
        <dbReference type="Pfam" id="PF26640"/>
    </source>
</evidence>
<protein>
    <recommendedName>
        <fullName evidence="6">Heterokaryon incompatibility domain-containing protein</fullName>
    </recommendedName>
</protein>
<dbReference type="InterPro" id="IPR010730">
    <property type="entry name" value="HET"/>
</dbReference>
<dbReference type="InterPro" id="IPR058525">
    <property type="entry name" value="DUF8212"/>
</dbReference>
<dbReference type="AlphaFoldDB" id="A0A9N8RDH3"/>
<dbReference type="GO" id="GO:0016791">
    <property type="term" value="F:phosphatase activity"/>
    <property type="evidence" value="ECO:0007669"/>
    <property type="project" value="UniProtKB-ARBA"/>
</dbReference>
<evidence type="ECO:0000313" key="5">
    <source>
        <dbReference type="Proteomes" id="UP000746612"/>
    </source>
</evidence>
<dbReference type="Pfam" id="PF26640">
    <property type="entry name" value="DUF8212"/>
    <property type="match status" value="1"/>
</dbReference>
<dbReference type="InterPro" id="IPR036412">
    <property type="entry name" value="HAD-like_sf"/>
</dbReference>
<dbReference type="SFLD" id="SFLDS00003">
    <property type="entry name" value="Haloacid_Dehalogenase"/>
    <property type="match status" value="1"/>
</dbReference>
<feature type="domain" description="Heterokaryon incompatibility" evidence="2">
    <location>
        <begin position="635"/>
        <end position="723"/>
    </location>
</feature>
<dbReference type="Pfam" id="PF00702">
    <property type="entry name" value="Hydrolase"/>
    <property type="match status" value="1"/>
</dbReference>
<dbReference type="NCBIfam" id="TIGR01549">
    <property type="entry name" value="HAD-SF-IA-v1"/>
    <property type="match status" value="1"/>
</dbReference>
<dbReference type="Gene3D" id="3.40.50.720">
    <property type="entry name" value="NAD(P)-binding Rossmann-like Domain"/>
    <property type="match status" value="1"/>
</dbReference>
<keyword evidence="1" id="KW-0521">NADP</keyword>
<dbReference type="PANTHER" id="PTHR10622">
    <property type="entry name" value="HET DOMAIN-CONTAINING PROTEIN"/>
    <property type="match status" value="1"/>
</dbReference>
<dbReference type="Gene3D" id="3.40.50.1000">
    <property type="entry name" value="HAD superfamily/HAD-like"/>
    <property type="match status" value="1"/>
</dbReference>
<dbReference type="InterPro" id="IPR006439">
    <property type="entry name" value="HAD-SF_hydro_IA"/>
</dbReference>
<dbReference type="InterPro" id="IPR020904">
    <property type="entry name" value="Sc_DH/Rdtase_CS"/>
</dbReference>
<dbReference type="PROSITE" id="PS00061">
    <property type="entry name" value="ADH_SHORT"/>
    <property type="match status" value="1"/>
</dbReference>
<dbReference type="InterPro" id="IPR023214">
    <property type="entry name" value="HAD_sf"/>
</dbReference>
<feature type="domain" description="DUF8212" evidence="3">
    <location>
        <begin position="829"/>
        <end position="856"/>
    </location>
</feature>
<dbReference type="PANTHER" id="PTHR10622:SF12">
    <property type="entry name" value="HET DOMAIN-CONTAINING PROTEIN"/>
    <property type="match status" value="1"/>
</dbReference>
<sequence>MPPYKISPPVDCDVNFSRDQLLDKIAIITGGASGIGEAYARALHKAGAVVVIGDKNATAGEQLSLELSGSKFVHCDATEWEDQARLFKEAAQLSPSGKISYVIANAGFTKIDQTFTFDGHGKNPQKPDLKVIDVNLKGTLYTAKLAMHYFVSQNGTESQKDQEDTCLILISSGAGFVDVPRSPEYSSTKWAVRGIMHALRRTSFYYGSRVNIIAPWYIRTSILSKEQFNEVESSGVELATTEDAGECALRILSDTSVNGRTLFVCARKWAPRGYIDLDIEDYPDSSLLQEIQEDQMRNAPVTLGLFPYKYFRFSTLPPIYLPPWRVSAILTMSQTTRPKVIFFDLDGTIFDEYHSLQCAIAEARHTVRIPDTMSDEELAATYLKARDTTYSILRNAELREGELRLNRIYKFFSLIGLKDYTNDELQAFDATYKEAYRSSNRATTGTIETLTKLKEMGYKIGIITNASAVSQQDKMDRIGIAHLIDGLFASHELGWAKPDPQIYHYALHEFNITPEMLEGEGKMYMVSDDFRCDVRGAWDAGLDPIVYAPPCAEPVPGPPWTSLPVIYEDMTQLLGIIAEEEALERTRDGDEDEDEDEGKGWGWGFRCSILLIEAKVLVETQCISFKEFYGDLPEYAILSHTWEADGEVTFQECNVEASKSKTGYEKITKTCELALADKVQYVWVDTCCIDKSSSAELTEVINSMFLWYQKAKFCYVYLSDKVEQFPLAKCRWFTRGWTLQELIAPASVAFYNQAWDCIGSKWSLLSSLSHITSIEQEFLGHVAPISSACIARRLSWAANRETTRIEDMAYCLLGICGINMPMLYGEGGNAFRRLQEEIIKTTYDLSLLAWTPPFSTAEEYCGFLATSVQHFASCSKMYSVANSLLDEGEMSISNKGLRLHARVYLLDYSELSYPGLEDITYRYVLELDCMAPGYEGEFLTIPMRKIGPNAFVRARGFEENRAIRQMTASTSFCLVPAVAGGSIFHNVTLLTKLPERRIQRPLLQARQSDLVSHSRFTMVTIELPPDISIVSSTELPNKFWDMEDSVFFGPYGSFQNWGAFVLDTKSLFLCFWHKGAT</sequence>
<evidence type="ECO:0000256" key="1">
    <source>
        <dbReference type="ARBA" id="ARBA00022857"/>
    </source>
</evidence>
<comment type="caution">
    <text evidence="4">The sequence shown here is derived from an EMBL/GenBank/DDBJ whole genome shotgun (WGS) entry which is preliminary data.</text>
</comment>
<dbReference type="SUPFAM" id="SSF51735">
    <property type="entry name" value="NAD(P)-binding Rossmann-fold domains"/>
    <property type="match status" value="1"/>
</dbReference>
<gene>
    <name evidence="4" type="ORF">MDCFG202_LOCUS259844</name>
</gene>
<name>A0A9N8RDH3_GIBZA</name>
<dbReference type="Pfam" id="PF00106">
    <property type="entry name" value="adh_short"/>
    <property type="match status" value="1"/>
</dbReference>
<dbReference type="SFLD" id="SFLDG01129">
    <property type="entry name" value="C1.5:_HAD__Beta-PGM__Phosphata"/>
    <property type="match status" value="1"/>
</dbReference>
<dbReference type="SUPFAM" id="SSF56784">
    <property type="entry name" value="HAD-like"/>
    <property type="match status" value="1"/>
</dbReference>
<dbReference type="Pfam" id="PF06985">
    <property type="entry name" value="HET"/>
    <property type="match status" value="1"/>
</dbReference>
<evidence type="ECO:0008006" key="6">
    <source>
        <dbReference type="Google" id="ProtNLM"/>
    </source>
</evidence>
<dbReference type="PRINTS" id="PR00081">
    <property type="entry name" value="GDHRDH"/>
</dbReference>